<dbReference type="InterPro" id="IPR040167">
    <property type="entry name" value="TF_CP2-like"/>
</dbReference>
<dbReference type="PANTHER" id="PTHR11037">
    <property type="entry name" value="TRANSCRIPTION FACTOR CP2"/>
    <property type="match status" value="1"/>
</dbReference>
<organism evidence="2 3">
    <name type="scientific">Fundulus heteroclitus</name>
    <name type="common">Killifish</name>
    <name type="synonym">Mummichog</name>
    <dbReference type="NCBI Taxonomy" id="8078"/>
    <lineage>
        <taxon>Eukaryota</taxon>
        <taxon>Metazoa</taxon>
        <taxon>Chordata</taxon>
        <taxon>Craniata</taxon>
        <taxon>Vertebrata</taxon>
        <taxon>Euteleostomi</taxon>
        <taxon>Actinopterygii</taxon>
        <taxon>Neopterygii</taxon>
        <taxon>Teleostei</taxon>
        <taxon>Neoteleostei</taxon>
        <taxon>Acanthomorphata</taxon>
        <taxon>Ovalentaria</taxon>
        <taxon>Atherinomorphae</taxon>
        <taxon>Cyprinodontiformes</taxon>
        <taxon>Fundulidae</taxon>
        <taxon>Fundulus</taxon>
    </lineage>
</organism>
<dbReference type="InterPro" id="IPR057520">
    <property type="entry name" value="GRHL1/CP2_C"/>
</dbReference>
<keyword evidence="3" id="KW-1185">Reference proteome</keyword>
<reference evidence="2" key="2">
    <citation type="submission" date="2025-09" db="UniProtKB">
        <authorList>
            <consortium name="Ensembl"/>
        </authorList>
    </citation>
    <scope>IDENTIFICATION</scope>
</reference>
<evidence type="ECO:0000259" key="1">
    <source>
        <dbReference type="Pfam" id="PF25416"/>
    </source>
</evidence>
<dbReference type="AlphaFoldDB" id="A0A3Q2NNY1"/>
<dbReference type="PANTHER" id="PTHR11037:SF21">
    <property type="entry name" value="GEMINI, ISOFORM C"/>
    <property type="match status" value="1"/>
</dbReference>
<dbReference type="Pfam" id="PF25416">
    <property type="entry name" value="GRHL1_C"/>
    <property type="match status" value="1"/>
</dbReference>
<evidence type="ECO:0000313" key="3">
    <source>
        <dbReference type="Proteomes" id="UP000265000"/>
    </source>
</evidence>
<dbReference type="GO" id="GO:0000978">
    <property type="term" value="F:RNA polymerase II cis-regulatory region sequence-specific DNA binding"/>
    <property type="evidence" value="ECO:0007669"/>
    <property type="project" value="TreeGrafter"/>
</dbReference>
<protein>
    <recommendedName>
        <fullName evidence="1">GRHL1/CP2 C-terminal domain-containing protein</fullName>
    </recommendedName>
</protein>
<dbReference type="GeneTree" id="ENSGT00940000159158"/>
<dbReference type="Ensembl" id="ENSFHET00000015153.1">
    <property type="protein sequence ID" value="ENSFHEP00000000656.1"/>
    <property type="gene ID" value="ENSFHEG00000001382.1"/>
</dbReference>
<dbReference type="Proteomes" id="UP000265000">
    <property type="component" value="Unplaced"/>
</dbReference>
<evidence type="ECO:0000313" key="2">
    <source>
        <dbReference type="Ensembl" id="ENSFHEP00000000656.1"/>
    </source>
</evidence>
<dbReference type="GO" id="GO:0001228">
    <property type="term" value="F:DNA-binding transcription activator activity, RNA polymerase II-specific"/>
    <property type="evidence" value="ECO:0007669"/>
    <property type="project" value="TreeGrafter"/>
</dbReference>
<proteinExistence type="predicted"/>
<reference evidence="2" key="1">
    <citation type="submission" date="2025-08" db="UniProtKB">
        <authorList>
            <consortium name="Ensembl"/>
        </authorList>
    </citation>
    <scope>IDENTIFICATION</scope>
</reference>
<dbReference type="GO" id="GO:0005634">
    <property type="term" value="C:nucleus"/>
    <property type="evidence" value="ECO:0007669"/>
    <property type="project" value="TreeGrafter"/>
</dbReference>
<feature type="domain" description="GRHL1/CP2 C-terminal" evidence="1">
    <location>
        <begin position="35"/>
        <end position="99"/>
    </location>
</feature>
<accession>A0A3Q2NNY1</accession>
<name>A0A3Q2NNY1_FUNHE</name>
<sequence length="131" mass="14598">YLQNSNRAVVTLSSWLSSIWTQNLNPSNGSSVCSAVYHALYLEERTLVDLSEKIAGLYNITPQQISQIYQQKPTGIHILVSDEMVQNLGEEASFLISTIRGKYAAVPQQRHLQTALSVPLNPADLLFPLNR</sequence>